<keyword evidence="7" id="KW-0998">Cell outer membrane</keyword>
<evidence type="ECO:0000313" key="10">
    <source>
        <dbReference type="Proteomes" id="UP000215002"/>
    </source>
</evidence>
<dbReference type="Proteomes" id="UP000215002">
    <property type="component" value="Chromosome"/>
</dbReference>
<dbReference type="GO" id="GO:1990281">
    <property type="term" value="C:efflux pump complex"/>
    <property type="evidence" value="ECO:0007669"/>
    <property type="project" value="TreeGrafter"/>
</dbReference>
<dbReference type="InterPro" id="IPR051906">
    <property type="entry name" value="TolC-like"/>
</dbReference>
<evidence type="ECO:0000256" key="5">
    <source>
        <dbReference type="ARBA" id="ARBA00022692"/>
    </source>
</evidence>
<keyword evidence="8" id="KW-0732">Signal</keyword>
<keyword evidence="4" id="KW-1134">Transmembrane beta strand</keyword>
<keyword evidence="3" id="KW-0813">Transport</keyword>
<dbReference type="PANTHER" id="PTHR30026">
    <property type="entry name" value="OUTER MEMBRANE PROTEIN TOLC"/>
    <property type="match status" value="1"/>
</dbReference>
<dbReference type="EMBL" id="CP022743">
    <property type="protein sequence ID" value="ASU34887.1"/>
    <property type="molecule type" value="Genomic_DNA"/>
</dbReference>
<dbReference type="InterPro" id="IPR003423">
    <property type="entry name" value="OMP_efflux"/>
</dbReference>
<evidence type="ECO:0000256" key="3">
    <source>
        <dbReference type="ARBA" id="ARBA00022448"/>
    </source>
</evidence>
<organism evidence="9 10">
    <name type="scientific">Mucilaginibacter xinganensis</name>
    <dbReference type="NCBI Taxonomy" id="1234841"/>
    <lineage>
        <taxon>Bacteria</taxon>
        <taxon>Pseudomonadati</taxon>
        <taxon>Bacteroidota</taxon>
        <taxon>Sphingobacteriia</taxon>
        <taxon>Sphingobacteriales</taxon>
        <taxon>Sphingobacteriaceae</taxon>
        <taxon>Mucilaginibacter</taxon>
    </lineage>
</organism>
<evidence type="ECO:0000256" key="8">
    <source>
        <dbReference type="SAM" id="SignalP"/>
    </source>
</evidence>
<sequence>MLSFKRCLSILLFLFFAAASNAQQSTPITLKELLNLADKKAPELLTDSAAILIRQSQAAETRSNWLPNLRLNYQADIGTSNNTTGPYFGFGIIPSSSGGIHNTSVTTAVGDNLGIAALDWEIYNFGKYGAENKVANSDIKVEQNQFAQSKFQLQAFTISNYLQLLRLQDFLNIQYRNIQRNQQIRRSIESLAKSGVRAGVDTSIAEAELSKARLNYIELKNQFKQQQLQLSVVTGLPYQSIVPDTTVEATLINQPSAYLFNPDTSNHPLINFYRSVYQNNLQRETLVKKLYNPKISLEAAAWGRGSSVNTSGQYNDVSSGYGFQRGNYLVGLGISYNLFDLRRRQLKLRTQKASTNYALKKLEEEQQLLAVSASQADVEMQTSLERLKEIPNQLKAANDGYRQKLSLYKNGLTDIVDLDAALNILYRAETDFMQAKYNYANALFQKAITQNQVNTVLNFLK</sequence>
<evidence type="ECO:0000256" key="2">
    <source>
        <dbReference type="ARBA" id="ARBA00007613"/>
    </source>
</evidence>
<protein>
    <submittedName>
        <fullName evidence="9">Transporter</fullName>
    </submittedName>
</protein>
<name>A0A223NYD6_9SPHI</name>
<dbReference type="GO" id="GO:0015562">
    <property type="term" value="F:efflux transmembrane transporter activity"/>
    <property type="evidence" value="ECO:0007669"/>
    <property type="project" value="InterPro"/>
</dbReference>
<keyword evidence="5" id="KW-0812">Transmembrane</keyword>
<dbReference type="AlphaFoldDB" id="A0A223NYD6"/>
<keyword evidence="10" id="KW-1185">Reference proteome</keyword>
<evidence type="ECO:0000256" key="4">
    <source>
        <dbReference type="ARBA" id="ARBA00022452"/>
    </source>
</evidence>
<evidence type="ECO:0000256" key="7">
    <source>
        <dbReference type="ARBA" id="ARBA00023237"/>
    </source>
</evidence>
<feature type="chain" id="PRO_5013347595" evidence="8">
    <location>
        <begin position="23"/>
        <end position="461"/>
    </location>
</feature>
<dbReference type="GO" id="GO:0009279">
    <property type="term" value="C:cell outer membrane"/>
    <property type="evidence" value="ECO:0007669"/>
    <property type="project" value="UniProtKB-SubCell"/>
</dbReference>
<dbReference type="RefSeq" id="WP_094571174.1">
    <property type="nucleotide sequence ID" value="NZ_CP022743.1"/>
</dbReference>
<dbReference type="KEGG" id="muc:MuYL_3002"/>
<feature type="signal peptide" evidence="8">
    <location>
        <begin position="1"/>
        <end position="22"/>
    </location>
</feature>
<proteinExistence type="inferred from homology"/>
<evidence type="ECO:0000313" key="9">
    <source>
        <dbReference type="EMBL" id="ASU34887.1"/>
    </source>
</evidence>
<dbReference type="SUPFAM" id="SSF56954">
    <property type="entry name" value="Outer membrane efflux proteins (OEP)"/>
    <property type="match status" value="1"/>
</dbReference>
<dbReference type="PANTHER" id="PTHR30026:SF20">
    <property type="entry name" value="OUTER MEMBRANE PROTEIN TOLC"/>
    <property type="match status" value="1"/>
</dbReference>
<gene>
    <name evidence="9" type="ORF">MuYL_3002</name>
</gene>
<comment type="similarity">
    <text evidence="2">Belongs to the outer membrane factor (OMF) (TC 1.B.17) family.</text>
</comment>
<dbReference type="Gene3D" id="1.20.1600.10">
    <property type="entry name" value="Outer membrane efflux proteins (OEP)"/>
    <property type="match status" value="1"/>
</dbReference>
<evidence type="ECO:0000256" key="1">
    <source>
        <dbReference type="ARBA" id="ARBA00004442"/>
    </source>
</evidence>
<accession>A0A223NYD6</accession>
<reference evidence="9 10" key="1">
    <citation type="submission" date="2017-08" db="EMBL/GenBank/DDBJ databases">
        <title>Complete genome sequence of Mucilaginibacter sp. strain BJC16-A31.</title>
        <authorList>
            <consortium name="Henan University of Science and Technology"/>
            <person name="You X."/>
        </authorList>
    </citation>
    <scope>NUCLEOTIDE SEQUENCE [LARGE SCALE GENOMIC DNA]</scope>
    <source>
        <strain evidence="9 10">BJC16-A31</strain>
    </source>
</reference>
<dbReference type="Pfam" id="PF02321">
    <property type="entry name" value="OEP"/>
    <property type="match status" value="2"/>
</dbReference>
<dbReference type="OrthoDB" id="654853at2"/>
<evidence type="ECO:0000256" key="6">
    <source>
        <dbReference type="ARBA" id="ARBA00023136"/>
    </source>
</evidence>
<keyword evidence="6" id="KW-0472">Membrane</keyword>
<dbReference type="GO" id="GO:0015288">
    <property type="term" value="F:porin activity"/>
    <property type="evidence" value="ECO:0007669"/>
    <property type="project" value="TreeGrafter"/>
</dbReference>
<comment type="subcellular location">
    <subcellularLocation>
        <location evidence="1">Cell outer membrane</location>
    </subcellularLocation>
</comment>